<keyword evidence="2" id="KW-1185">Reference proteome</keyword>
<comment type="caution">
    <text evidence="1">The sequence shown here is derived from an EMBL/GenBank/DDBJ whole genome shotgun (WGS) entry which is preliminary data.</text>
</comment>
<sequence length="132" mass="15174">MELFTIGAFKPACFSIILTDYFSAEESLFSLRVRTDSSRYLTQLSSINDSQNGNIRFFGLRRCVSQIKQIGGCGFDPVMRLDITFLKKRRITYISKVPQMSDETRAFVPGSERMVRYVVILIYDCIVPVSYK</sequence>
<reference evidence="1 2" key="1">
    <citation type="submission" date="2012-05" db="EMBL/GenBank/DDBJ databases">
        <title>Recombination and specialization in a pathogen metapopulation.</title>
        <authorList>
            <person name="Gardiner A."/>
            <person name="Kemen E."/>
            <person name="Schultz-Larsen T."/>
            <person name="MacLean D."/>
            <person name="Van Oosterhout C."/>
            <person name="Jones J.D.G."/>
        </authorList>
    </citation>
    <scope>NUCLEOTIDE SEQUENCE [LARGE SCALE GENOMIC DNA]</scope>
    <source>
        <strain evidence="1 2">Ac Nc2</strain>
    </source>
</reference>
<name>A0A024GSV0_9STRA</name>
<dbReference type="AlphaFoldDB" id="A0A024GSV0"/>
<organism evidence="1 2">
    <name type="scientific">Albugo candida</name>
    <dbReference type="NCBI Taxonomy" id="65357"/>
    <lineage>
        <taxon>Eukaryota</taxon>
        <taxon>Sar</taxon>
        <taxon>Stramenopiles</taxon>
        <taxon>Oomycota</taxon>
        <taxon>Peronosporomycetes</taxon>
        <taxon>Albuginales</taxon>
        <taxon>Albuginaceae</taxon>
        <taxon>Albugo</taxon>
    </lineage>
</organism>
<accession>A0A024GSV0</accession>
<evidence type="ECO:0000313" key="1">
    <source>
        <dbReference type="EMBL" id="CCI49868.1"/>
    </source>
</evidence>
<evidence type="ECO:0000313" key="2">
    <source>
        <dbReference type="Proteomes" id="UP000053237"/>
    </source>
</evidence>
<dbReference type="InParanoid" id="A0A024GSV0"/>
<proteinExistence type="predicted"/>
<dbReference type="Proteomes" id="UP000053237">
    <property type="component" value="Unassembled WGS sequence"/>
</dbReference>
<protein>
    <submittedName>
        <fullName evidence="1">Uncharacterized protein</fullName>
    </submittedName>
</protein>
<gene>
    <name evidence="1" type="ORF">BN9_113420</name>
</gene>
<dbReference type="EMBL" id="CAIX01000358">
    <property type="protein sequence ID" value="CCI49868.1"/>
    <property type="molecule type" value="Genomic_DNA"/>
</dbReference>